<protein>
    <submittedName>
        <fullName evidence="1">Uncharacterized protein</fullName>
    </submittedName>
</protein>
<sequence length="407" mass="45820">MTPDVLRQILKGENGAQLNATKLWVVLVAGPPRWDNYRYQASVCHARQTLHSHGVQDERIVVLMFDDIAYSANNPTPGVTLNYPNGPNVYPGEPKDYTDSMHGQKYMIQFPDDAIYAHDLVNFLVELKAHRKFSKMVFYLDTCNSGSMFEFLLPEDSDVYALTAINSDGDSSQEPPRIHQRDIIQNSPNTQKDRVISSRVILRPGVTQDNRDDSSSEDTDQGSCDCRSEAAEHMEEGSGTVPAAGISCRLCSDGLNADEPVFRCPCRCPEVFIHRSCLEDWLHRSPEASCPTCGAAYPVRQRTKALWRWFWEKDSRMDAAVFLANVVFSMGNIGVLCMAWLYVLLEYKSTSRISAAALASALLALSLFWVAFGFVRFHVLFKTYTIWRRLNTTLKVLLVDKTVDIPA</sequence>
<comment type="caution">
    <text evidence="1">The sequence shown here is derived from an EMBL/GenBank/DDBJ whole genome shotgun (WGS) entry which is preliminary data.</text>
</comment>
<organism evidence="1 2">
    <name type="scientific">Ixodes persulcatus</name>
    <name type="common">Taiga tick</name>
    <dbReference type="NCBI Taxonomy" id="34615"/>
    <lineage>
        <taxon>Eukaryota</taxon>
        <taxon>Metazoa</taxon>
        <taxon>Ecdysozoa</taxon>
        <taxon>Arthropoda</taxon>
        <taxon>Chelicerata</taxon>
        <taxon>Arachnida</taxon>
        <taxon>Acari</taxon>
        <taxon>Parasitiformes</taxon>
        <taxon>Ixodida</taxon>
        <taxon>Ixodoidea</taxon>
        <taxon>Ixodidae</taxon>
        <taxon>Ixodinae</taxon>
        <taxon>Ixodes</taxon>
    </lineage>
</organism>
<name>A0AC60NSA4_IXOPE</name>
<evidence type="ECO:0000313" key="2">
    <source>
        <dbReference type="Proteomes" id="UP000805193"/>
    </source>
</evidence>
<gene>
    <name evidence="1" type="ORF">HPB47_012879</name>
</gene>
<dbReference type="EMBL" id="JABSTQ010011566">
    <property type="protein sequence ID" value="KAG0410013.1"/>
    <property type="molecule type" value="Genomic_DNA"/>
</dbReference>
<keyword evidence="2" id="KW-1185">Reference proteome</keyword>
<reference evidence="1 2" key="1">
    <citation type="journal article" date="2020" name="Cell">
        <title>Large-Scale Comparative Analyses of Tick Genomes Elucidate Their Genetic Diversity and Vector Capacities.</title>
        <authorList>
            <consortium name="Tick Genome and Microbiome Consortium (TIGMIC)"/>
            <person name="Jia N."/>
            <person name="Wang J."/>
            <person name="Shi W."/>
            <person name="Du L."/>
            <person name="Sun Y."/>
            <person name="Zhan W."/>
            <person name="Jiang J.F."/>
            <person name="Wang Q."/>
            <person name="Zhang B."/>
            <person name="Ji P."/>
            <person name="Bell-Sakyi L."/>
            <person name="Cui X.M."/>
            <person name="Yuan T.T."/>
            <person name="Jiang B.G."/>
            <person name="Yang W.F."/>
            <person name="Lam T.T."/>
            <person name="Chang Q.C."/>
            <person name="Ding S.J."/>
            <person name="Wang X.J."/>
            <person name="Zhu J.G."/>
            <person name="Ruan X.D."/>
            <person name="Zhao L."/>
            <person name="Wei J.T."/>
            <person name="Ye R.Z."/>
            <person name="Que T.C."/>
            <person name="Du C.H."/>
            <person name="Zhou Y.H."/>
            <person name="Cheng J.X."/>
            <person name="Dai P.F."/>
            <person name="Guo W.B."/>
            <person name="Han X.H."/>
            <person name="Huang E.J."/>
            <person name="Li L.F."/>
            <person name="Wei W."/>
            <person name="Gao Y.C."/>
            <person name="Liu J.Z."/>
            <person name="Shao H.Z."/>
            <person name="Wang X."/>
            <person name="Wang C.C."/>
            <person name="Yang T.C."/>
            <person name="Huo Q.B."/>
            <person name="Li W."/>
            <person name="Chen H.Y."/>
            <person name="Chen S.E."/>
            <person name="Zhou L.G."/>
            <person name="Ni X.B."/>
            <person name="Tian J.H."/>
            <person name="Sheng Y."/>
            <person name="Liu T."/>
            <person name="Pan Y.S."/>
            <person name="Xia L.Y."/>
            <person name="Li J."/>
            <person name="Zhao F."/>
            <person name="Cao W.C."/>
        </authorList>
    </citation>
    <scope>NUCLEOTIDE SEQUENCE [LARGE SCALE GENOMIC DNA]</scope>
    <source>
        <strain evidence="1">Iper-2018</strain>
    </source>
</reference>
<proteinExistence type="predicted"/>
<evidence type="ECO:0000313" key="1">
    <source>
        <dbReference type="EMBL" id="KAG0410013.1"/>
    </source>
</evidence>
<accession>A0AC60NSA4</accession>
<dbReference type="Proteomes" id="UP000805193">
    <property type="component" value="Unassembled WGS sequence"/>
</dbReference>